<keyword evidence="4 6" id="KW-0853">WD repeat</keyword>
<feature type="domain" description="PUL" evidence="10">
    <location>
        <begin position="512"/>
        <end position="776"/>
    </location>
</feature>
<evidence type="ECO:0000313" key="11">
    <source>
        <dbReference type="EMBL" id="CAD7639797.1"/>
    </source>
</evidence>
<protein>
    <recommendedName>
        <fullName evidence="13">Phospholipase A-2-activating protein</fullName>
    </recommendedName>
</protein>
<dbReference type="PROSITE" id="PS51396">
    <property type="entry name" value="PUL"/>
    <property type="match status" value="1"/>
</dbReference>
<reference evidence="11" key="1">
    <citation type="submission" date="2020-11" db="EMBL/GenBank/DDBJ databases">
        <authorList>
            <person name="Tran Van P."/>
        </authorList>
    </citation>
    <scope>NUCLEOTIDE SEQUENCE</scope>
</reference>
<dbReference type="Gene3D" id="2.130.10.10">
    <property type="entry name" value="YVTN repeat-like/Quinoprotein amine dehydrogenase"/>
    <property type="match status" value="1"/>
</dbReference>
<dbReference type="PROSITE" id="PS50294">
    <property type="entry name" value="WD_REPEATS_REGION"/>
    <property type="match status" value="2"/>
</dbReference>
<accession>A0A7R9QCP5</accession>
<evidence type="ECO:0000256" key="7">
    <source>
        <dbReference type="SAM" id="Coils"/>
    </source>
</evidence>
<keyword evidence="7" id="KW-0175">Coiled coil</keyword>
<keyword evidence="5" id="KW-0677">Repeat</keyword>
<dbReference type="InterPro" id="IPR013535">
    <property type="entry name" value="PUL_dom"/>
</dbReference>
<dbReference type="SMART" id="SM00320">
    <property type="entry name" value="WD40"/>
    <property type="match status" value="7"/>
</dbReference>
<dbReference type="PRINTS" id="PR00320">
    <property type="entry name" value="GPROTEINBRPT"/>
</dbReference>
<gene>
    <name evidence="11" type="ORF">ONB1V03_LOCUS2209</name>
</gene>
<dbReference type="EMBL" id="CAJPVJ010000481">
    <property type="protein sequence ID" value="CAG2162617.1"/>
    <property type="molecule type" value="Genomic_DNA"/>
</dbReference>
<evidence type="ECO:0000256" key="2">
    <source>
        <dbReference type="ARBA" id="ARBA00008495"/>
    </source>
</evidence>
<evidence type="ECO:0000259" key="10">
    <source>
        <dbReference type="PROSITE" id="PS51396"/>
    </source>
</evidence>
<dbReference type="Gene3D" id="3.10.20.870">
    <property type="entry name" value="PFU (PLAA family ubiquitin binding), C-terminal domain"/>
    <property type="match status" value="1"/>
</dbReference>
<dbReference type="Pfam" id="PF00400">
    <property type="entry name" value="WD40"/>
    <property type="match status" value="5"/>
</dbReference>
<dbReference type="CDD" id="cd00200">
    <property type="entry name" value="WD40"/>
    <property type="match status" value="1"/>
</dbReference>
<evidence type="ECO:0008006" key="13">
    <source>
        <dbReference type="Google" id="ProtNLM"/>
    </source>
</evidence>
<dbReference type="EMBL" id="OC915306">
    <property type="protein sequence ID" value="CAD7639797.1"/>
    <property type="molecule type" value="Genomic_DNA"/>
</dbReference>
<dbReference type="InterPro" id="IPR036322">
    <property type="entry name" value="WD40_repeat_dom_sf"/>
</dbReference>
<comment type="similarity">
    <text evidence="2">Belongs to the WD repeat PLAP family.</text>
</comment>
<dbReference type="GO" id="GO:0010992">
    <property type="term" value="P:ubiquitin recycling"/>
    <property type="evidence" value="ECO:0007669"/>
    <property type="project" value="TreeGrafter"/>
</dbReference>
<dbReference type="SUPFAM" id="SSF50978">
    <property type="entry name" value="WD40 repeat-like"/>
    <property type="match status" value="1"/>
</dbReference>
<dbReference type="Proteomes" id="UP000728032">
    <property type="component" value="Unassembled WGS sequence"/>
</dbReference>
<feature type="repeat" description="WD" evidence="6">
    <location>
        <begin position="159"/>
        <end position="191"/>
    </location>
</feature>
<dbReference type="GO" id="GO:0005737">
    <property type="term" value="C:cytoplasm"/>
    <property type="evidence" value="ECO:0007669"/>
    <property type="project" value="UniProtKB-SubCell"/>
</dbReference>
<dbReference type="Gene3D" id="1.25.10.10">
    <property type="entry name" value="Leucine-rich Repeat Variant"/>
    <property type="match status" value="1"/>
</dbReference>
<organism evidence="11">
    <name type="scientific">Oppiella nova</name>
    <dbReference type="NCBI Taxonomy" id="334625"/>
    <lineage>
        <taxon>Eukaryota</taxon>
        <taxon>Metazoa</taxon>
        <taxon>Ecdysozoa</taxon>
        <taxon>Arthropoda</taxon>
        <taxon>Chelicerata</taxon>
        <taxon>Arachnida</taxon>
        <taxon>Acari</taxon>
        <taxon>Acariformes</taxon>
        <taxon>Sarcoptiformes</taxon>
        <taxon>Oribatida</taxon>
        <taxon>Brachypylina</taxon>
        <taxon>Oppioidea</taxon>
        <taxon>Oppiidae</taxon>
        <taxon>Oppiella</taxon>
    </lineage>
</organism>
<feature type="repeat" description="WD" evidence="6">
    <location>
        <begin position="240"/>
        <end position="281"/>
    </location>
</feature>
<evidence type="ECO:0000256" key="4">
    <source>
        <dbReference type="ARBA" id="ARBA00022574"/>
    </source>
</evidence>
<dbReference type="InterPro" id="IPR001680">
    <property type="entry name" value="WD40_rpt"/>
</dbReference>
<feature type="repeat" description="WD" evidence="6">
    <location>
        <begin position="119"/>
        <end position="151"/>
    </location>
</feature>
<keyword evidence="3" id="KW-0963">Cytoplasm</keyword>
<dbReference type="PROSITE" id="PS50082">
    <property type="entry name" value="WD_REPEATS_2"/>
    <property type="match status" value="3"/>
</dbReference>
<dbReference type="GO" id="GO:0043161">
    <property type="term" value="P:proteasome-mediated ubiquitin-dependent protein catabolic process"/>
    <property type="evidence" value="ECO:0007669"/>
    <property type="project" value="TreeGrafter"/>
</dbReference>
<evidence type="ECO:0000313" key="12">
    <source>
        <dbReference type="Proteomes" id="UP000728032"/>
    </source>
</evidence>
<dbReference type="InterPro" id="IPR015155">
    <property type="entry name" value="PFU"/>
</dbReference>
<dbReference type="Pfam" id="PF14966">
    <property type="entry name" value="DNA_repr_REX1B"/>
    <property type="match status" value="1"/>
</dbReference>
<dbReference type="PROSITE" id="PS51394">
    <property type="entry name" value="PFU"/>
    <property type="match status" value="1"/>
</dbReference>
<dbReference type="PANTHER" id="PTHR19849:SF0">
    <property type="entry name" value="PHOSPHOLIPASE A-2-ACTIVATING PROTEIN"/>
    <property type="match status" value="1"/>
</dbReference>
<evidence type="ECO:0000256" key="5">
    <source>
        <dbReference type="ARBA" id="ARBA00022737"/>
    </source>
</evidence>
<feature type="region of interest" description="Disordered" evidence="8">
    <location>
        <begin position="476"/>
        <end position="503"/>
    </location>
</feature>
<feature type="coiled-coil region" evidence="7">
    <location>
        <begin position="822"/>
        <end position="849"/>
    </location>
</feature>
<dbReference type="GO" id="GO:0043130">
    <property type="term" value="F:ubiquitin binding"/>
    <property type="evidence" value="ECO:0007669"/>
    <property type="project" value="TreeGrafter"/>
</dbReference>
<feature type="domain" description="PFU" evidence="9">
    <location>
        <begin position="379"/>
        <end position="478"/>
    </location>
</feature>
<evidence type="ECO:0000256" key="1">
    <source>
        <dbReference type="ARBA" id="ARBA00004496"/>
    </source>
</evidence>
<feature type="compositionally biased region" description="Polar residues" evidence="8">
    <location>
        <begin position="487"/>
        <end position="503"/>
    </location>
</feature>
<proteinExistence type="inferred from homology"/>
<dbReference type="GO" id="GO:0005634">
    <property type="term" value="C:nucleus"/>
    <property type="evidence" value="ECO:0007669"/>
    <property type="project" value="TreeGrafter"/>
</dbReference>
<evidence type="ECO:0000256" key="6">
    <source>
        <dbReference type="PROSITE-ProRule" id="PRU00221"/>
    </source>
</evidence>
<evidence type="ECO:0000259" key="9">
    <source>
        <dbReference type="PROSITE" id="PS51394"/>
    </source>
</evidence>
<dbReference type="AlphaFoldDB" id="A0A7R9QCP5"/>
<dbReference type="Pfam" id="PF08324">
    <property type="entry name" value="PUL"/>
    <property type="match status" value="1"/>
</dbReference>
<dbReference type="InterPro" id="IPR039491">
    <property type="entry name" value="REX1-B"/>
</dbReference>
<name>A0A7R9QCP5_9ACAR</name>
<dbReference type="InterPro" id="IPR038122">
    <property type="entry name" value="PFU_sf"/>
</dbReference>
<dbReference type="Pfam" id="PF09070">
    <property type="entry name" value="PFU"/>
    <property type="match status" value="1"/>
</dbReference>
<dbReference type="InterPro" id="IPR020472">
    <property type="entry name" value="WD40_PAC1"/>
</dbReference>
<keyword evidence="12" id="KW-1185">Reference proteome</keyword>
<sequence length="894" mass="99597">MIKCLIDAKEWSQNMTKGNEYKTYSLRTTIECHHSDIRCVAALPNGGFVTGSRDKTCKAYLPNDKNNGFTEVQNLLGAENYISSICCLSHDNQTLIYVGSNDSNIYCFSLENSEPIHKLMDHSGTVCALSADDGSGLIASGSWDQTCRVWSGKECKAVLVGHEGAVWATAFIGQQVITGSADKTLKLWTIDPKVECVHTFEGHKDCIRDIAVISETNFLCCSNDASIREWNIKGETVKEFVGHENYIYSMTNITAGLEFATCSEDRTVRVWSHSDTNDIQTIRLPATTLWSIARLSNNDLAIGSSTGKMYIYTRDDSLIAKPEEIKALEEELSKSTVPMSEIGGMKVNELPTAEALLVPGKRDGQTKMVRDGSTVSIHNWDAKKFQWVKIGDVVGTPGATIDPANRQTHEGVEYDYVFSIDVEDGKPPLKLPYNITEDPWTTAQAFIHKHELSQGYLEQIADFITKNSSGMDLTQTTGGQNFDPFTGGSSYSTQTNGSSQPMDTSPPIATNKYFPQTAHLRFEIHQIDGIAKKLQEFSEQLPPELKLDSADIQLLLKLSDFTLEVQPQQLRLIRLMLSWPKMYIFPALDLIRLTLLLPKVNEDLCASKDSVRLIDTLLVCGTDASSSANQLVAYRAIANMFAHPVGEHLAITNSSIIFKALSKPLSSNKNVVLALTSIFLNFAVSYHNQNEDNSALKFECFTAAVSHLNTITEPGAVFRLLVTLGTLATNDPTISSLLKTDESEDTVSMVGLVQQFYLLQEERAHTYKLFEEGHKIYLNSGPNYNFIKFRQLVNDVTQEFKRISVAIIAIEKKLRFNGFAKMANIVTKLQDLEKSKLELSAKLQIAKQEAIDSVDETQKWDQVIAIKQKVRDVIDLVNEQLLEFRQGMEDLDTK</sequence>
<comment type="subcellular location">
    <subcellularLocation>
        <location evidence="1">Cytoplasm</location>
    </subcellularLocation>
</comment>
<evidence type="ECO:0000256" key="3">
    <source>
        <dbReference type="ARBA" id="ARBA00022490"/>
    </source>
</evidence>
<dbReference type="InterPro" id="IPR015943">
    <property type="entry name" value="WD40/YVTN_repeat-like_dom_sf"/>
</dbReference>
<evidence type="ECO:0000256" key="8">
    <source>
        <dbReference type="SAM" id="MobiDB-lite"/>
    </source>
</evidence>
<dbReference type="InterPro" id="IPR011989">
    <property type="entry name" value="ARM-like"/>
</dbReference>
<dbReference type="OrthoDB" id="10265988at2759"/>
<dbReference type="PANTHER" id="PTHR19849">
    <property type="entry name" value="PHOSPHOLIPASE A-2-ACTIVATING PROTEIN"/>
    <property type="match status" value="1"/>
</dbReference>